<proteinExistence type="predicted"/>
<evidence type="ECO:0000313" key="1">
    <source>
        <dbReference type="EMBL" id="KAA6395262.1"/>
    </source>
</evidence>
<accession>A0A5J4WL30</accession>
<dbReference type="EMBL" id="SNRW01001729">
    <property type="protein sequence ID" value="KAA6395262.1"/>
    <property type="molecule type" value="Genomic_DNA"/>
</dbReference>
<dbReference type="Proteomes" id="UP000324800">
    <property type="component" value="Unassembled WGS sequence"/>
</dbReference>
<evidence type="ECO:0008006" key="3">
    <source>
        <dbReference type="Google" id="ProtNLM"/>
    </source>
</evidence>
<gene>
    <name evidence="1" type="ORF">EZS28_009207</name>
</gene>
<comment type="caution">
    <text evidence="1">The sequence shown here is derived from an EMBL/GenBank/DDBJ whole genome shotgun (WGS) entry which is preliminary data.</text>
</comment>
<name>A0A5J4WL30_9EUKA</name>
<organism evidence="1 2">
    <name type="scientific">Streblomastix strix</name>
    <dbReference type="NCBI Taxonomy" id="222440"/>
    <lineage>
        <taxon>Eukaryota</taxon>
        <taxon>Metamonada</taxon>
        <taxon>Preaxostyla</taxon>
        <taxon>Oxymonadida</taxon>
        <taxon>Streblomastigidae</taxon>
        <taxon>Streblomastix</taxon>
    </lineage>
</organism>
<reference evidence="1 2" key="1">
    <citation type="submission" date="2019-03" db="EMBL/GenBank/DDBJ databases">
        <title>Single cell metagenomics reveals metabolic interactions within the superorganism composed of flagellate Streblomastix strix and complex community of Bacteroidetes bacteria on its surface.</title>
        <authorList>
            <person name="Treitli S.C."/>
            <person name="Kolisko M."/>
            <person name="Husnik F."/>
            <person name="Keeling P."/>
            <person name="Hampl V."/>
        </authorList>
    </citation>
    <scope>NUCLEOTIDE SEQUENCE [LARGE SCALE GENOMIC DNA]</scope>
    <source>
        <strain evidence="1">ST1C</strain>
    </source>
</reference>
<dbReference type="AlphaFoldDB" id="A0A5J4WL30"/>
<dbReference type="OrthoDB" id="445357at2759"/>
<evidence type="ECO:0000313" key="2">
    <source>
        <dbReference type="Proteomes" id="UP000324800"/>
    </source>
</evidence>
<feature type="non-terminal residue" evidence="1">
    <location>
        <position position="1"/>
    </location>
</feature>
<sequence length="178" mass="19876">GTKIIHTDKKGCSTVVFNPIISEGIVRFGGFFEDHSDLSFIIGIADSSAIFGSNQDPWSGENDNKTVCYLSNGKISHISSRIPGNSGIELNKSVSCEVNMNISPRTLTFFYDNEEQPLSVANIPSQIRFYISLYTSNSSFTITRFENNETSSAKGEIKGQRIVEWGKEWKKQMNEDDE</sequence>
<protein>
    <recommendedName>
        <fullName evidence="3">B30.2/SPRY domain-containing protein</fullName>
    </recommendedName>
</protein>